<accession>A0A5J9T6I2</accession>
<dbReference type="AlphaFoldDB" id="A0A5J9T6I2"/>
<dbReference type="EMBL" id="RWGY01000045">
    <property type="protein sequence ID" value="TVU06996.1"/>
    <property type="molecule type" value="Genomic_DNA"/>
</dbReference>
<feature type="region of interest" description="Disordered" evidence="1">
    <location>
        <begin position="175"/>
        <end position="226"/>
    </location>
</feature>
<reference evidence="2 3" key="1">
    <citation type="journal article" date="2019" name="Sci. Rep.">
        <title>A high-quality genome of Eragrostis curvula grass provides insights into Poaceae evolution and supports new strategies to enhance forage quality.</title>
        <authorList>
            <person name="Carballo J."/>
            <person name="Santos B.A.C.M."/>
            <person name="Zappacosta D."/>
            <person name="Garbus I."/>
            <person name="Selva J.P."/>
            <person name="Gallo C.A."/>
            <person name="Diaz A."/>
            <person name="Albertini E."/>
            <person name="Caccamo M."/>
            <person name="Echenique V."/>
        </authorList>
    </citation>
    <scope>NUCLEOTIDE SEQUENCE [LARGE SCALE GENOMIC DNA]</scope>
    <source>
        <strain evidence="3">cv. Victoria</strain>
        <tissue evidence="2">Leaf</tissue>
    </source>
</reference>
<feature type="compositionally biased region" description="Basic and acidic residues" evidence="1">
    <location>
        <begin position="97"/>
        <end position="126"/>
    </location>
</feature>
<feature type="non-terminal residue" evidence="2">
    <location>
        <position position="1"/>
    </location>
</feature>
<evidence type="ECO:0000256" key="1">
    <source>
        <dbReference type="SAM" id="MobiDB-lite"/>
    </source>
</evidence>
<name>A0A5J9T6I2_9POAL</name>
<evidence type="ECO:0000313" key="2">
    <source>
        <dbReference type="EMBL" id="TVU06996.1"/>
    </source>
</evidence>
<organism evidence="2 3">
    <name type="scientific">Eragrostis curvula</name>
    <name type="common">weeping love grass</name>
    <dbReference type="NCBI Taxonomy" id="38414"/>
    <lineage>
        <taxon>Eukaryota</taxon>
        <taxon>Viridiplantae</taxon>
        <taxon>Streptophyta</taxon>
        <taxon>Embryophyta</taxon>
        <taxon>Tracheophyta</taxon>
        <taxon>Spermatophyta</taxon>
        <taxon>Magnoliopsida</taxon>
        <taxon>Liliopsida</taxon>
        <taxon>Poales</taxon>
        <taxon>Poaceae</taxon>
        <taxon>PACMAD clade</taxon>
        <taxon>Chloridoideae</taxon>
        <taxon>Eragrostideae</taxon>
        <taxon>Eragrostidinae</taxon>
        <taxon>Eragrostis</taxon>
    </lineage>
</organism>
<feature type="compositionally biased region" description="Low complexity" evidence="1">
    <location>
        <begin position="61"/>
        <end position="74"/>
    </location>
</feature>
<feature type="region of interest" description="Disordered" evidence="1">
    <location>
        <begin position="40"/>
        <end position="135"/>
    </location>
</feature>
<evidence type="ECO:0000313" key="3">
    <source>
        <dbReference type="Proteomes" id="UP000324897"/>
    </source>
</evidence>
<gene>
    <name evidence="2" type="ORF">EJB05_47034</name>
</gene>
<feature type="compositionally biased region" description="Polar residues" evidence="1">
    <location>
        <begin position="217"/>
        <end position="226"/>
    </location>
</feature>
<sequence length="226" mass="23089">EKNLLVRLAHASFPPSLAGGSCTITAVVEPVHVYPRLSAASAPARSLPPRSCRRSVPPPGSAACLASSSLSPTPHRQHGGPGQRMAAWLGGQGQGNAERRGLAKTAVEDGRHDDGGNVRCEADIRGGGDSGSTNTVAVRTTAEVEGDVRQRLLLPPRSTAWASSGLRLRDAAGRSELGGLGADGRQHGELDDVQGGGSSMATQRQRVLAVPADGSGRPSSSLGEAS</sequence>
<dbReference type="Proteomes" id="UP000324897">
    <property type="component" value="Unassembled WGS sequence"/>
</dbReference>
<feature type="compositionally biased region" description="Low complexity" evidence="1">
    <location>
        <begin position="40"/>
        <end position="50"/>
    </location>
</feature>
<comment type="caution">
    <text evidence="2">The sequence shown here is derived from an EMBL/GenBank/DDBJ whole genome shotgun (WGS) entry which is preliminary data.</text>
</comment>
<keyword evidence="3" id="KW-1185">Reference proteome</keyword>
<proteinExistence type="predicted"/>
<dbReference type="Gramene" id="TVU06996">
    <property type="protein sequence ID" value="TVU06996"/>
    <property type="gene ID" value="EJB05_47034"/>
</dbReference>
<feature type="non-terminal residue" evidence="2">
    <location>
        <position position="226"/>
    </location>
</feature>
<protein>
    <submittedName>
        <fullName evidence="2">Uncharacterized protein</fullName>
    </submittedName>
</protein>